<dbReference type="Gramene" id="Mp2g13220.1">
    <property type="protein sequence ID" value="Mp2g13220.1.cds"/>
    <property type="gene ID" value="Mp2g13220"/>
</dbReference>
<dbReference type="Proteomes" id="UP000244005">
    <property type="component" value="Unassembled WGS sequence"/>
</dbReference>
<reference evidence="3" key="1">
    <citation type="journal article" date="2017" name="Cell">
        <title>Insights into land plant evolution garnered from the Marchantia polymorpha genome.</title>
        <authorList>
            <person name="Bowman J.L."/>
            <person name="Kohchi T."/>
            <person name="Yamato K.T."/>
            <person name="Jenkins J."/>
            <person name="Shu S."/>
            <person name="Ishizaki K."/>
            <person name="Yamaoka S."/>
            <person name="Nishihama R."/>
            <person name="Nakamura Y."/>
            <person name="Berger F."/>
            <person name="Adam C."/>
            <person name="Aki S.S."/>
            <person name="Althoff F."/>
            <person name="Araki T."/>
            <person name="Arteaga-Vazquez M.A."/>
            <person name="Balasubrmanian S."/>
            <person name="Barry K."/>
            <person name="Bauer D."/>
            <person name="Boehm C.R."/>
            <person name="Briginshaw L."/>
            <person name="Caballero-Perez J."/>
            <person name="Catarino B."/>
            <person name="Chen F."/>
            <person name="Chiyoda S."/>
            <person name="Chovatia M."/>
            <person name="Davies K.M."/>
            <person name="Delmans M."/>
            <person name="Demura T."/>
            <person name="Dierschke T."/>
            <person name="Dolan L."/>
            <person name="Dorantes-Acosta A.E."/>
            <person name="Eklund D.M."/>
            <person name="Florent S.N."/>
            <person name="Flores-Sandoval E."/>
            <person name="Fujiyama A."/>
            <person name="Fukuzawa H."/>
            <person name="Galik B."/>
            <person name="Grimanelli D."/>
            <person name="Grimwood J."/>
            <person name="Grossniklaus U."/>
            <person name="Hamada T."/>
            <person name="Haseloff J."/>
            <person name="Hetherington A.J."/>
            <person name="Higo A."/>
            <person name="Hirakawa Y."/>
            <person name="Hundley H.N."/>
            <person name="Ikeda Y."/>
            <person name="Inoue K."/>
            <person name="Inoue S.I."/>
            <person name="Ishida S."/>
            <person name="Jia Q."/>
            <person name="Kakita M."/>
            <person name="Kanazawa T."/>
            <person name="Kawai Y."/>
            <person name="Kawashima T."/>
            <person name="Kennedy M."/>
            <person name="Kinose K."/>
            <person name="Kinoshita T."/>
            <person name="Kohara Y."/>
            <person name="Koide E."/>
            <person name="Komatsu K."/>
            <person name="Kopischke S."/>
            <person name="Kubo M."/>
            <person name="Kyozuka J."/>
            <person name="Lagercrantz U."/>
            <person name="Lin S.S."/>
            <person name="Lindquist E."/>
            <person name="Lipzen A.M."/>
            <person name="Lu C.W."/>
            <person name="De Luna E."/>
            <person name="Martienssen R.A."/>
            <person name="Minamino N."/>
            <person name="Mizutani M."/>
            <person name="Mizutani M."/>
            <person name="Mochizuki N."/>
            <person name="Monte I."/>
            <person name="Mosher R."/>
            <person name="Nagasaki H."/>
            <person name="Nakagami H."/>
            <person name="Naramoto S."/>
            <person name="Nishitani K."/>
            <person name="Ohtani M."/>
            <person name="Okamoto T."/>
            <person name="Okumura M."/>
            <person name="Phillips J."/>
            <person name="Pollak B."/>
            <person name="Reinders A."/>
            <person name="Rovekamp M."/>
            <person name="Sano R."/>
            <person name="Sawa S."/>
            <person name="Schmid M.W."/>
            <person name="Shirakawa M."/>
            <person name="Solano R."/>
            <person name="Spunde A."/>
            <person name="Suetsugu N."/>
            <person name="Sugano S."/>
            <person name="Sugiyama A."/>
            <person name="Sun R."/>
            <person name="Suzuki Y."/>
            <person name="Takenaka M."/>
            <person name="Takezawa D."/>
            <person name="Tomogane H."/>
            <person name="Tsuzuki M."/>
            <person name="Ueda T."/>
            <person name="Umeda M."/>
            <person name="Ward J.M."/>
            <person name="Watanabe Y."/>
            <person name="Yazaki K."/>
            <person name="Yokoyama R."/>
            <person name="Yoshitake Y."/>
            <person name="Yotsui I."/>
            <person name="Zachgo S."/>
            <person name="Schmutz J."/>
        </authorList>
    </citation>
    <scope>NUCLEOTIDE SEQUENCE [LARGE SCALE GENOMIC DNA]</scope>
    <source>
        <strain evidence="3">Tak-1</strain>
    </source>
</reference>
<evidence type="ECO:0000256" key="1">
    <source>
        <dbReference type="SAM" id="Phobius"/>
    </source>
</evidence>
<evidence type="ECO:0000313" key="3">
    <source>
        <dbReference type="Proteomes" id="UP000244005"/>
    </source>
</evidence>
<proteinExistence type="predicted"/>
<keyword evidence="1" id="KW-0472">Membrane</keyword>
<accession>A0A2R6XAQ5</accession>
<sequence length="153" mass="18401">MRKIMVSALAILSSARIWIIVERILQKIWWRRLFQRWYSRNVLNFELCPDGGTRSFRSLLTMIPCPWILHSWMRRNQAGMVVFSKSSRGGQRKRIGYFELQRWWRNLVLIHLHSLLYMIVVLLASYMEVYGNYSFHYDFTVLLHLSISVTDPF</sequence>
<dbReference type="AlphaFoldDB" id="A0A2R6XAQ5"/>
<dbReference type="OrthoDB" id="10467908at2759"/>
<keyword evidence="1" id="KW-1133">Transmembrane helix</keyword>
<gene>
    <name evidence="2" type="ORF">MARPO_0026s0050</name>
</gene>
<name>A0A2R6XAQ5_MARPO</name>
<keyword evidence="3" id="KW-1185">Reference proteome</keyword>
<keyword evidence="1" id="KW-0812">Transmembrane</keyword>
<protein>
    <submittedName>
        <fullName evidence="2">Uncharacterized protein</fullName>
    </submittedName>
</protein>
<dbReference type="EMBL" id="KZ772698">
    <property type="protein sequence ID" value="PTQ43168.1"/>
    <property type="molecule type" value="Genomic_DNA"/>
</dbReference>
<feature type="transmembrane region" description="Helical" evidence="1">
    <location>
        <begin position="103"/>
        <end position="127"/>
    </location>
</feature>
<organism evidence="2 3">
    <name type="scientific">Marchantia polymorpha</name>
    <name type="common">Common liverwort</name>
    <name type="synonym">Marchantia aquatica</name>
    <dbReference type="NCBI Taxonomy" id="3197"/>
    <lineage>
        <taxon>Eukaryota</taxon>
        <taxon>Viridiplantae</taxon>
        <taxon>Streptophyta</taxon>
        <taxon>Embryophyta</taxon>
        <taxon>Marchantiophyta</taxon>
        <taxon>Marchantiopsida</taxon>
        <taxon>Marchantiidae</taxon>
        <taxon>Marchantiales</taxon>
        <taxon>Marchantiaceae</taxon>
        <taxon>Marchantia</taxon>
    </lineage>
</organism>
<evidence type="ECO:0000313" key="2">
    <source>
        <dbReference type="EMBL" id="PTQ43168.1"/>
    </source>
</evidence>